<proteinExistence type="predicted"/>
<protein>
    <submittedName>
        <fullName evidence="1">Uncharacterized protein</fullName>
    </submittedName>
</protein>
<dbReference type="OrthoDB" id="5436144at2"/>
<evidence type="ECO:0000313" key="1">
    <source>
        <dbReference type="EMBL" id="SLM30218.1"/>
    </source>
</evidence>
<dbReference type="Proteomes" id="UP000191931">
    <property type="component" value="Unassembled WGS sequence"/>
</dbReference>
<dbReference type="AlphaFoldDB" id="A0A1W1HCV5"/>
<organism evidence="1 2">
    <name type="scientific">Desulfamplus magnetovallimortis</name>
    <dbReference type="NCBI Taxonomy" id="1246637"/>
    <lineage>
        <taxon>Bacteria</taxon>
        <taxon>Pseudomonadati</taxon>
        <taxon>Thermodesulfobacteriota</taxon>
        <taxon>Desulfobacteria</taxon>
        <taxon>Desulfobacterales</taxon>
        <taxon>Desulfobacteraceae</taxon>
        <taxon>Desulfamplus</taxon>
    </lineage>
</organism>
<name>A0A1W1HCV5_9BACT</name>
<reference evidence="1 2" key="1">
    <citation type="submission" date="2017-03" db="EMBL/GenBank/DDBJ databases">
        <authorList>
            <person name="Afonso C.L."/>
            <person name="Miller P.J."/>
            <person name="Scott M.A."/>
            <person name="Spackman E."/>
            <person name="Goraichik I."/>
            <person name="Dimitrov K.M."/>
            <person name="Suarez D.L."/>
            <person name="Swayne D.E."/>
        </authorList>
    </citation>
    <scope>NUCLEOTIDE SEQUENCE [LARGE SCALE GENOMIC DNA]</scope>
    <source>
        <strain evidence="1">PRJEB14757</strain>
    </source>
</reference>
<sequence>MSPTWFLLITSLAQMAMKYPPPVIACTECGEKDLCEKHGSYSRYALDGESVINIPRFKCHNDRCPRVTFSLLPYPMLRYVRASLCMFHHVLLMYEQGTPIHEIATFTGNSWAVTRRWIDRAKEIQEWLKKTASYVPWRGDICRLGKDIWHEFIPQFSASFISPQNYFTLF</sequence>
<dbReference type="EMBL" id="FWEV01000130">
    <property type="protein sequence ID" value="SLM30218.1"/>
    <property type="molecule type" value="Genomic_DNA"/>
</dbReference>
<dbReference type="RefSeq" id="WP_080807882.1">
    <property type="nucleotide sequence ID" value="NZ_LT828558.1"/>
</dbReference>
<gene>
    <name evidence="1" type="ORF">MTBBW1_2150003</name>
</gene>
<evidence type="ECO:0000313" key="2">
    <source>
        <dbReference type="Proteomes" id="UP000191931"/>
    </source>
</evidence>
<accession>A0A1W1HCV5</accession>
<keyword evidence="2" id="KW-1185">Reference proteome</keyword>